<dbReference type="SUPFAM" id="SSF48452">
    <property type="entry name" value="TPR-like"/>
    <property type="match status" value="1"/>
</dbReference>
<dbReference type="InterPro" id="IPR011990">
    <property type="entry name" value="TPR-like_helical_dom_sf"/>
</dbReference>
<dbReference type="STRING" id="290052.ASU35_15825"/>
<comment type="caution">
    <text evidence="3">The sequence shown here is derived from an EMBL/GenBank/DDBJ whole genome shotgun (WGS) entry which is preliminary data.</text>
</comment>
<evidence type="ECO:0000256" key="2">
    <source>
        <dbReference type="SAM" id="Phobius"/>
    </source>
</evidence>
<evidence type="ECO:0000256" key="1">
    <source>
        <dbReference type="PROSITE-ProRule" id="PRU00339"/>
    </source>
</evidence>
<keyword evidence="4" id="KW-1185">Reference proteome</keyword>
<feature type="repeat" description="TPR" evidence="1">
    <location>
        <begin position="211"/>
        <end position="244"/>
    </location>
</feature>
<evidence type="ECO:0000313" key="4">
    <source>
        <dbReference type="Proteomes" id="UP000054874"/>
    </source>
</evidence>
<feature type="transmembrane region" description="Helical" evidence="2">
    <location>
        <begin position="29"/>
        <end position="45"/>
    </location>
</feature>
<proteinExistence type="predicted"/>
<name>A0A0V8QAK3_9FIRM</name>
<keyword evidence="2" id="KW-0472">Membrane</keyword>
<dbReference type="EMBL" id="LNAM01000210">
    <property type="protein sequence ID" value="KSV57584.1"/>
    <property type="molecule type" value="Genomic_DNA"/>
</dbReference>
<organism evidence="3 4">
    <name type="scientific">Acetivibrio ethanolgignens</name>
    <dbReference type="NCBI Taxonomy" id="290052"/>
    <lineage>
        <taxon>Bacteria</taxon>
        <taxon>Bacillati</taxon>
        <taxon>Bacillota</taxon>
        <taxon>Clostridia</taxon>
        <taxon>Eubacteriales</taxon>
        <taxon>Oscillospiraceae</taxon>
        <taxon>Acetivibrio</taxon>
    </lineage>
</organism>
<gene>
    <name evidence="3" type="ORF">ASU35_15825</name>
</gene>
<dbReference type="Proteomes" id="UP000054874">
    <property type="component" value="Unassembled WGS sequence"/>
</dbReference>
<dbReference type="SMART" id="SM00028">
    <property type="entry name" value="TPR"/>
    <property type="match status" value="4"/>
</dbReference>
<reference evidence="3 4" key="1">
    <citation type="submission" date="2015-11" db="EMBL/GenBank/DDBJ databases">
        <title>Butyribacter intestini gen. nov., sp. nov., a butyric acid-producing bacterium of the family Lachnospiraceae isolated from the human faeces.</title>
        <authorList>
            <person name="Zou Y."/>
            <person name="Xue W."/>
            <person name="Luo G."/>
            <person name="Lv M."/>
        </authorList>
    </citation>
    <scope>NUCLEOTIDE SEQUENCE [LARGE SCALE GENOMIC DNA]</scope>
    <source>
        <strain evidence="3 4">ACET-33324</strain>
    </source>
</reference>
<dbReference type="AlphaFoldDB" id="A0A0V8QAK3"/>
<dbReference type="Gene3D" id="1.25.40.1040">
    <property type="match status" value="1"/>
</dbReference>
<accession>A0A0V8QAK3</accession>
<evidence type="ECO:0000313" key="3">
    <source>
        <dbReference type="EMBL" id="KSV57584.1"/>
    </source>
</evidence>
<protein>
    <submittedName>
        <fullName evidence="3">Uncharacterized protein</fullName>
    </submittedName>
</protein>
<keyword evidence="2" id="KW-1133">Transmembrane helix</keyword>
<keyword evidence="1" id="KW-0802">TPR repeat</keyword>
<dbReference type="InterPro" id="IPR019734">
    <property type="entry name" value="TPR_rpt"/>
</dbReference>
<sequence length="291" mass="33088">MFELTKKYLHVILISERKDKREKQMRNKILYTLYALAFVVIAIILGKELFLSEERDYYTILRSVVTIAVSFRLLTKGNNPWRVNRKQYEKQYEKILPGAFQNDKKSYQKLLKAINLYNHDSYIEAEKILDKLLAKCVTAKDYTSVLMFKALSLTDRGASDEAVETYKKLLNYDYGNSMAWSNLGSLYRGEGNSMEGITAVKNAILYDPSNAFAYNNLAAQYISTGDFELALKNALYAIELDSSQPVFMSNAAVAYKCLGDDENAEKYCKLHATKGGDTKALREVLDSIGII</sequence>
<keyword evidence="2" id="KW-0812">Transmembrane</keyword>
<dbReference type="PROSITE" id="PS50005">
    <property type="entry name" value="TPR"/>
    <property type="match status" value="2"/>
</dbReference>
<feature type="repeat" description="TPR" evidence="1">
    <location>
        <begin position="177"/>
        <end position="210"/>
    </location>
</feature>